<comment type="caution">
    <text evidence="5">The sequence shown here is derived from an EMBL/GenBank/DDBJ whole genome shotgun (WGS) entry which is preliminary data.</text>
</comment>
<feature type="signal peptide" evidence="2">
    <location>
        <begin position="1"/>
        <end position="27"/>
    </location>
</feature>
<protein>
    <submittedName>
        <fullName evidence="5">DUF4124 domain-containing protein</fullName>
    </submittedName>
</protein>
<evidence type="ECO:0000313" key="6">
    <source>
        <dbReference type="Proteomes" id="UP000469385"/>
    </source>
</evidence>
<dbReference type="EMBL" id="WSEL01000003">
    <property type="protein sequence ID" value="MVQ28197.1"/>
    <property type="molecule type" value="Genomic_DNA"/>
</dbReference>
<name>A0A6N8IMW9_9BURK</name>
<evidence type="ECO:0000313" key="5">
    <source>
        <dbReference type="EMBL" id="MVQ28197.1"/>
    </source>
</evidence>
<dbReference type="AlphaFoldDB" id="A0A6N8IMW9"/>
<feature type="chain" id="PRO_5027018710" evidence="2">
    <location>
        <begin position="28"/>
        <end position="213"/>
    </location>
</feature>
<dbReference type="Gene3D" id="3.40.30.10">
    <property type="entry name" value="Glutaredoxin"/>
    <property type="match status" value="1"/>
</dbReference>
<dbReference type="RefSeq" id="WP_157396332.1">
    <property type="nucleotide sequence ID" value="NZ_WSEL01000003.1"/>
</dbReference>
<proteinExistence type="predicted"/>
<feature type="compositionally biased region" description="Low complexity" evidence="1">
    <location>
        <begin position="189"/>
        <end position="213"/>
    </location>
</feature>
<dbReference type="CDD" id="cd02976">
    <property type="entry name" value="NrdH"/>
    <property type="match status" value="1"/>
</dbReference>
<feature type="region of interest" description="Disordered" evidence="1">
    <location>
        <begin position="177"/>
        <end position="213"/>
    </location>
</feature>
<organism evidence="5 6">
    <name type="scientific">Ramlibacter pinisoli</name>
    <dbReference type="NCBI Taxonomy" id="2682844"/>
    <lineage>
        <taxon>Bacteria</taxon>
        <taxon>Pseudomonadati</taxon>
        <taxon>Pseudomonadota</taxon>
        <taxon>Betaproteobacteria</taxon>
        <taxon>Burkholderiales</taxon>
        <taxon>Comamonadaceae</taxon>
        <taxon>Ramlibacter</taxon>
    </lineage>
</organism>
<sequence length="213" mass="21589">MPHQRPLSTRRLAAALALVALACSAGAQQVYRIVGADGKVTFSDQPPPDSKAKAVPTASAGGSGAVGLPFELRQVASKYPVTLYTGPECAPCGSGRAYLSSRGVPFTEKTVSTNEDIQALQRLSGAATLPLLTIGGQQLNGYSEPEWTQFLNAAGYPGSSQLPASYRPPAATPLVAAAAPRPAAPPTAPSAQQVPTPAAPAATAGSNPAGIQF</sequence>
<reference evidence="5 6" key="1">
    <citation type="submission" date="2019-12" db="EMBL/GenBank/DDBJ databases">
        <authorList>
            <person name="Huq M.A."/>
        </authorList>
    </citation>
    <scope>NUCLEOTIDE SEQUENCE [LARGE SCALE GENOMIC DNA]</scope>
    <source>
        <strain evidence="5 6">MAH-25</strain>
    </source>
</reference>
<dbReference type="SUPFAM" id="SSF52833">
    <property type="entry name" value="Thioredoxin-like"/>
    <property type="match status" value="1"/>
</dbReference>
<keyword evidence="2" id="KW-0732">Signal</keyword>
<dbReference type="PROSITE" id="PS51354">
    <property type="entry name" value="GLUTAREDOXIN_2"/>
    <property type="match status" value="1"/>
</dbReference>
<feature type="domain" description="Glutaredoxin" evidence="3">
    <location>
        <begin position="81"/>
        <end position="137"/>
    </location>
</feature>
<dbReference type="InterPro" id="IPR002109">
    <property type="entry name" value="Glutaredoxin"/>
</dbReference>
<dbReference type="InterPro" id="IPR036249">
    <property type="entry name" value="Thioredoxin-like_sf"/>
</dbReference>
<evidence type="ECO:0000259" key="3">
    <source>
        <dbReference type="Pfam" id="PF00462"/>
    </source>
</evidence>
<dbReference type="Pfam" id="PF13511">
    <property type="entry name" value="DUF4124"/>
    <property type="match status" value="1"/>
</dbReference>
<dbReference type="Proteomes" id="UP000469385">
    <property type="component" value="Unassembled WGS sequence"/>
</dbReference>
<keyword evidence="6" id="KW-1185">Reference proteome</keyword>
<dbReference type="Pfam" id="PF00462">
    <property type="entry name" value="Glutaredoxin"/>
    <property type="match status" value="1"/>
</dbReference>
<gene>
    <name evidence="5" type="ORF">GON04_01950</name>
</gene>
<dbReference type="InterPro" id="IPR025392">
    <property type="entry name" value="DUF4124"/>
</dbReference>
<evidence type="ECO:0000256" key="2">
    <source>
        <dbReference type="SAM" id="SignalP"/>
    </source>
</evidence>
<evidence type="ECO:0000259" key="4">
    <source>
        <dbReference type="Pfam" id="PF13511"/>
    </source>
</evidence>
<evidence type="ECO:0000256" key="1">
    <source>
        <dbReference type="SAM" id="MobiDB-lite"/>
    </source>
</evidence>
<dbReference type="PROSITE" id="PS51257">
    <property type="entry name" value="PROKAR_LIPOPROTEIN"/>
    <property type="match status" value="1"/>
</dbReference>
<accession>A0A6N8IMW9</accession>
<feature type="domain" description="DUF4124" evidence="4">
    <location>
        <begin position="17"/>
        <end position="58"/>
    </location>
</feature>